<feature type="domain" description="Histidine kinase" evidence="6">
    <location>
        <begin position="307"/>
        <end position="525"/>
    </location>
</feature>
<keyword evidence="5" id="KW-0675">Receptor</keyword>
<dbReference type="InterPro" id="IPR013767">
    <property type="entry name" value="PAS_fold"/>
</dbReference>
<dbReference type="Pfam" id="PF02518">
    <property type="entry name" value="HATPase_c"/>
    <property type="match status" value="1"/>
</dbReference>
<feature type="domain" description="PAS" evidence="7">
    <location>
        <begin position="22"/>
        <end position="93"/>
    </location>
</feature>
<dbReference type="Pfam" id="PF00512">
    <property type="entry name" value="HisKA"/>
    <property type="match status" value="1"/>
</dbReference>
<dbReference type="InterPro" id="IPR001294">
    <property type="entry name" value="Phytochrome"/>
</dbReference>
<reference evidence="8 9" key="1">
    <citation type="submission" date="2024-09" db="EMBL/GenBank/DDBJ databases">
        <title>Chromosome-scale assembly of Riccia fluitans.</title>
        <authorList>
            <person name="Paukszto L."/>
            <person name="Sawicki J."/>
            <person name="Karawczyk K."/>
            <person name="Piernik-Szablinska J."/>
            <person name="Szczecinska M."/>
            <person name="Mazdziarz M."/>
        </authorList>
    </citation>
    <scope>NUCLEOTIDE SEQUENCE [LARGE SCALE GENOMIC DNA]</scope>
    <source>
        <strain evidence="8">Rf_01</strain>
        <tissue evidence="8">Aerial parts of the thallus</tissue>
    </source>
</reference>
<evidence type="ECO:0000256" key="1">
    <source>
        <dbReference type="ARBA" id="ARBA00008235"/>
    </source>
</evidence>
<evidence type="ECO:0000256" key="5">
    <source>
        <dbReference type="ARBA" id="ARBA00023170"/>
    </source>
</evidence>
<evidence type="ECO:0000256" key="4">
    <source>
        <dbReference type="ARBA" id="ARBA00022991"/>
    </source>
</evidence>
<dbReference type="SMART" id="SM00387">
    <property type="entry name" value="HATPase_c"/>
    <property type="match status" value="1"/>
</dbReference>
<dbReference type="InterPro" id="IPR005467">
    <property type="entry name" value="His_kinase_dom"/>
</dbReference>
<comment type="similarity">
    <text evidence="1">Belongs to the phytochrome family.</text>
</comment>
<feature type="domain" description="PAS" evidence="7">
    <location>
        <begin position="156"/>
        <end position="208"/>
    </location>
</feature>
<dbReference type="SUPFAM" id="SSF55874">
    <property type="entry name" value="ATPase domain of HSP90 chaperone/DNA topoisomerase II/histidine kinase"/>
    <property type="match status" value="1"/>
</dbReference>
<evidence type="ECO:0000313" key="8">
    <source>
        <dbReference type="EMBL" id="KAL2628598.1"/>
    </source>
</evidence>
<comment type="caution">
    <text evidence="8">The sequence shown here is derived from an EMBL/GenBank/DDBJ whole genome shotgun (WGS) entry which is preliminary data.</text>
</comment>
<dbReference type="SMART" id="SM00388">
    <property type="entry name" value="HisKA"/>
    <property type="match status" value="1"/>
</dbReference>
<protein>
    <recommendedName>
        <fullName evidence="10">Phytochrome</fullName>
    </recommendedName>
</protein>
<dbReference type="InterPro" id="IPR044767">
    <property type="entry name" value="Phy_HATPase-like"/>
</dbReference>
<dbReference type="Proteomes" id="UP001605036">
    <property type="component" value="Unassembled WGS sequence"/>
</dbReference>
<dbReference type="Gene3D" id="3.30.565.10">
    <property type="entry name" value="Histidine kinase-like ATPase, C-terminal domain"/>
    <property type="match status" value="1"/>
</dbReference>
<dbReference type="PRINTS" id="PR01033">
    <property type="entry name" value="PHYTOCHROME"/>
</dbReference>
<dbReference type="EMBL" id="JBHFFA010000004">
    <property type="protein sequence ID" value="KAL2628598.1"/>
    <property type="molecule type" value="Genomic_DNA"/>
</dbReference>
<evidence type="ECO:0000313" key="9">
    <source>
        <dbReference type="Proteomes" id="UP001605036"/>
    </source>
</evidence>
<dbReference type="AlphaFoldDB" id="A0ABD1YD42"/>
<dbReference type="GO" id="GO:0009881">
    <property type="term" value="F:photoreceptor activity"/>
    <property type="evidence" value="ECO:0007669"/>
    <property type="project" value="UniProtKB-KW"/>
</dbReference>
<keyword evidence="2" id="KW-0600">Photoreceptor protein</keyword>
<evidence type="ECO:0008006" key="10">
    <source>
        <dbReference type="Google" id="ProtNLM"/>
    </source>
</evidence>
<keyword evidence="9" id="KW-1185">Reference proteome</keyword>
<dbReference type="PANTHER" id="PTHR47876:SF3">
    <property type="entry name" value="PHYTOCHROME 1"/>
    <property type="match status" value="1"/>
</dbReference>
<dbReference type="Gene3D" id="3.30.450.20">
    <property type="entry name" value="PAS domain"/>
    <property type="match status" value="2"/>
</dbReference>
<dbReference type="InterPro" id="IPR003594">
    <property type="entry name" value="HATPase_dom"/>
</dbReference>
<evidence type="ECO:0000259" key="6">
    <source>
        <dbReference type="PROSITE" id="PS50109"/>
    </source>
</evidence>
<dbReference type="NCBIfam" id="TIGR00229">
    <property type="entry name" value="sensory_box"/>
    <property type="match status" value="1"/>
</dbReference>
<dbReference type="PANTHER" id="PTHR47876">
    <property type="entry name" value="OS08G0260000 PROTEIN"/>
    <property type="match status" value="1"/>
</dbReference>
<dbReference type="PROSITE" id="PS50109">
    <property type="entry name" value="HIS_KIN"/>
    <property type="match status" value="1"/>
</dbReference>
<keyword evidence="4" id="KW-0157">Chromophore</keyword>
<dbReference type="Pfam" id="PF00989">
    <property type="entry name" value="PAS"/>
    <property type="match status" value="2"/>
</dbReference>
<dbReference type="SMART" id="SM00091">
    <property type="entry name" value="PAS"/>
    <property type="match status" value="2"/>
</dbReference>
<dbReference type="CDD" id="cd00130">
    <property type="entry name" value="PAS"/>
    <property type="match status" value="2"/>
</dbReference>
<evidence type="ECO:0000256" key="2">
    <source>
        <dbReference type="ARBA" id="ARBA00022543"/>
    </source>
</evidence>
<organism evidence="8 9">
    <name type="scientific">Riccia fluitans</name>
    <dbReference type="NCBI Taxonomy" id="41844"/>
    <lineage>
        <taxon>Eukaryota</taxon>
        <taxon>Viridiplantae</taxon>
        <taxon>Streptophyta</taxon>
        <taxon>Embryophyta</taxon>
        <taxon>Marchantiophyta</taxon>
        <taxon>Marchantiopsida</taxon>
        <taxon>Marchantiidae</taxon>
        <taxon>Marchantiales</taxon>
        <taxon>Ricciaceae</taxon>
        <taxon>Riccia</taxon>
    </lineage>
</organism>
<dbReference type="CDD" id="cd00082">
    <property type="entry name" value="HisKA"/>
    <property type="match status" value="1"/>
</dbReference>
<evidence type="ECO:0000256" key="3">
    <source>
        <dbReference type="ARBA" id="ARBA00022606"/>
    </source>
</evidence>
<dbReference type="CDD" id="cd16932">
    <property type="entry name" value="HATPase_Phy-like"/>
    <property type="match status" value="1"/>
</dbReference>
<dbReference type="InterPro" id="IPR035965">
    <property type="entry name" value="PAS-like_dom_sf"/>
</dbReference>
<dbReference type="InterPro" id="IPR000014">
    <property type="entry name" value="PAS"/>
</dbReference>
<sequence>MTMIDAHLNDLKIQGMDELSTAANEMVRVIETATAPILAVDSKGYINGWNSKVAELTGLPESEAMGRSLVKDLTPEESVETVERLLYLALQGEEEQNVEIKLCTYGAQKEKEAVILIVNACTSRDVTEMIVGVCFVGHDVTSQKVVMDKFTRIQGDYKAIVQNPSPLIPPIFGSDEYGYCSEWNPAMEKLSGWTKEDVIGKMLVGEIFGMQMKCCRLKEQDDMTRFMVILNSAMDGQDSEKVPFAFFDRQGKYVEALLTANKRTDADGVITGAFCFLQVASMEVLQALTVQRATERVALAKLKELAYIRQEAKNPLYGIMFTRKLIEDTHLTEEQKQFIETSALCERQLRKILDDMDLESIEDGYLELDTGEFVMGPVMDAVISQGMITSREKGLRLNWETPRDIKTLRLFGDQVRLQQILADFLLNAIRFTPSSEGWVGIKVSSSRHRPGGGVHVVRFEIRVTHPGAGLPEELVQEMFDRGRGMTQEGLGLNMCRKLLKLMGGDVQYIREVGKCYFFVKVQLSKAQTDDAASVK</sequence>
<keyword evidence="3" id="KW-0716">Sensory transduction</keyword>
<evidence type="ECO:0000259" key="7">
    <source>
        <dbReference type="PROSITE" id="PS50112"/>
    </source>
</evidence>
<dbReference type="InterPro" id="IPR036890">
    <property type="entry name" value="HATPase_C_sf"/>
</dbReference>
<proteinExistence type="inferred from homology"/>
<name>A0ABD1YD42_9MARC</name>
<dbReference type="PROSITE" id="PS50112">
    <property type="entry name" value="PAS"/>
    <property type="match status" value="2"/>
</dbReference>
<dbReference type="InterPro" id="IPR003661">
    <property type="entry name" value="HisK_dim/P_dom"/>
</dbReference>
<accession>A0ABD1YD42</accession>
<dbReference type="FunFam" id="3.30.450.20:FF:000039">
    <property type="entry name" value="Phytochrome"/>
    <property type="match status" value="1"/>
</dbReference>
<dbReference type="SUPFAM" id="SSF55785">
    <property type="entry name" value="PYP-like sensor domain (PAS domain)"/>
    <property type="match status" value="2"/>
</dbReference>
<gene>
    <name evidence="8" type="ORF">R1flu_013284</name>
</gene>
<dbReference type="FunFam" id="3.30.450.20:FF:000034">
    <property type="entry name" value="Phytochrome"/>
    <property type="match status" value="1"/>
</dbReference>